<sequence length="569" mass="64490">MDSYFNVSTTPSVEQALEAYTPDNSIGPQIIQQAIADSWAATFIYYLYTQDAHLRQSVIDLVCKYRPGENPRLGDPWKFGSYNYNVEIIFDDGIVLFRFPIPGVAVYPDDKVKAEVATIRFVADHTSIPVPRIYHWGTAADNPTRLHVPFIIMEHIPHTTTIGMALDDPDFKIPSVPKSEKRAYLYQQMADISLQLYSLTSDRIGSLDILEEGGYAVNSGPLPHSIVNQVVNCSVPVSVLPPRSRIYSSSRDFFVDAVETHIAELLFMSEKFIHSATDCRKKFVARRTVRNLVRARLEEKQADQSCETFRLWGDDFRPESVLLDENGVVVGVVDWEYTYFAPETYHLNPPWWLLGEITSGHSSPDENSDAGADDSSDPSADASEGFPNLNELSSDIGDQEGEEGGDKDPYDWDGLVRAYLRALEEMEEKLQSDQKIRPVGNHLFSSSTKEHDVTAHTTRKLPLSRLMKHRWDEDTTEFALTTVISQIVFLDKYFWDMVDEQNRGENALGGYEARVELLDAPSRMLMEWFVHRRVDEIQLKDPKALLEQVLEQMDGKTSGLFAQNDGELD</sequence>
<dbReference type="Gene3D" id="3.30.200.20">
    <property type="entry name" value="Phosphorylase Kinase, domain 1"/>
    <property type="match status" value="1"/>
</dbReference>
<evidence type="ECO:0000313" key="2">
    <source>
        <dbReference type="EMBL" id="POS69793.1"/>
    </source>
</evidence>
<dbReference type="GO" id="GO:0016740">
    <property type="term" value="F:transferase activity"/>
    <property type="evidence" value="ECO:0007669"/>
    <property type="project" value="UniProtKB-KW"/>
</dbReference>
<evidence type="ECO:0000313" key="3">
    <source>
        <dbReference type="Proteomes" id="UP000094444"/>
    </source>
</evidence>
<dbReference type="PANTHER" id="PTHR21310">
    <property type="entry name" value="AMINOGLYCOSIDE PHOSPHOTRANSFERASE-RELATED-RELATED"/>
    <property type="match status" value="1"/>
</dbReference>
<feature type="compositionally biased region" description="Acidic residues" evidence="1">
    <location>
        <begin position="366"/>
        <end position="376"/>
    </location>
</feature>
<dbReference type="InParanoid" id="A0A2P5HHQ7"/>
<feature type="region of interest" description="Disordered" evidence="1">
    <location>
        <begin position="360"/>
        <end position="410"/>
    </location>
</feature>
<organism evidence="2 3">
    <name type="scientific">Diaporthe helianthi</name>
    <dbReference type="NCBI Taxonomy" id="158607"/>
    <lineage>
        <taxon>Eukaryota</taxon>
        <taxon>Fungi</taxon>
        <taxon>Dikarya</taxon>
        <taxon>Ascomycota</taxon>
        <taxon>Pezizomycotina</taxon>
        <taxon>Sordariomycetes</taxon>
        <taxon>Sordariomycetidae</taxon>
        <taxon>Diaporthales</taxon>
        <taxon>Diaporthaceae</taxon>
        <taxon>Diaporthe</taxon>
    </lineage>
</organism>
<accession>A0A2P5HHQ7</accession>
<dbReference type="InterPro" id="IPR051678">
    <property type="entry name" value="AGP_Transferase"/>
</dbReference>
<name>A0A2P5HHQ7_DIAHE</name>
<dbReference type="STRING" id="158607.A0A2P5HHQ7"/>
<dbReference type="Proteomes" id="UP000094444">
    <property type="component" value="Unassembled WGS sequence"/>
</dbReference>
<proteinExistence type="predicted"/>
<evidence type="ECO:0000256" key="1">
    <source>
        <dbReference type="SAM" id="MobiDB-lite"/>
    </source>
</evidence>
<keyword evidence="3" id="KW-1185">Reference proteome</keyword>
<dbReference type="InterPro" id="IPR011009">
    <property type="entry name" value="Kinase-like_dom_sf"/>
</dbReference>
<dbReference type="AlphaFoldDB" id="A0A2P5HHQ7"/>
<dbReference type="PANTHER" id="PTHR21310:SF37">
    <property type="entry name" value="AMINOGLYCOSIDE PHOSPHOTRANSFERASE DOMAIN-CONTAINING PROTEIN"/>
    <property type="match status" value="1"/>
</dbReference>
<dbReference type="OrthoDB" id="5412996at2759"/>
<gene>
    <name evidence="2" type="ORF">DHEL01_v211812</name>
</gene>
<reference evidence="2" key="1">
    <citation type="submission" date="2017-09" db="EMBL/GenBank/DDBJ databases">
        <title>Polyketide synthases of a Diaporthe helianthi virulent isolate.</title>
        <authorList>
            <person name="Baroncelli R."/>
        </authorList>
    </citation>
    <scope>NUCLEOTIDE SEQUENCE [LARGE SCALE GENOMIC DNA]</scope>
    <source>
        <strain evidence="2">7/96</strain>
    </source>
</reference>
<dbReference type="SUPFAM" id="SSF56112">
    <property type="entry name" value="Protein kinase-like (PK-like)"/>
    <property type="match status" value="1"/>
</dbReference>
<protein>
    <submittedName>
        <fullName evidence="2">Phosphotransferase</fullName>
    </submittedName>
</protein>
<comment type="caution">
    <text evidence="2">The sequence shown here is derived from an EMBL/GenBank/DDBJ whole genome shotgun (WGS) entry which is preliminary data.</text>
</comment>
<dbReference type="EMBL" id="MAVT02001990">
    <property type="protein sequence ID" value="POS69793.1"/>
    <property type="molecule type" value="Genomic_DNA"/>
</dbReference>